<dbReference type="OrthoDB" id="3071186at2759"/>
<evidence type="ECO:0000313" key="1">
    <source>
        <dbReference type="EMBL" id="KIM67866.1"/>
    </source>
</evidence>
<dbReference type="HOGENOM" id="CLU_2795472_0_0_1"/>
<organism evidence="1 2">
    <name type="scientific">Scleroderma citrinum Foug A</name>
    <dbReference type="NCBI Taxonomy" id="1036808"/>
    <lineage>
        <taxon>Eukaryota</taxon>
        <taxon>Fungi</taxon>
        <taxon>Dikarya</taxon>
        <taxon>Basidiomycota</taxon>
        <taxon>Agaricomycotina</taxon>
        <taxon>Agaricomycetes</taxon>
        <taxon>Agaricomycetidae</taxon>
        <taxon>Boletales</taxon>
        <taxon>Sclerodermatineae</taxon>
        <taxon>Sclerodermataceae</taxon>
        <taxon>Scleroderma</taxon>
    </lineage>
</organism>
<dbReference type="EMBL" id="KN822011">
    <property type="protein sequence ID" value="KIM67866.1"/>
    <property type="molecule type" value="Genomic_DNA"/>
</dbReference>
<proteinExistence type="predicted"/>
<sequence>MASQPLPSAGIGRKVAESLQLFKESAPVGSLRPIIPTMSQRPSTNSSSAQIGLIPKRLLFGESVVRPP</sequence>
<accession>A0A0C3EIW0</accession>
<dbReference type="InParanoid" id="A0A0C3EIW0"/>
<reference evidence="2" key="2">
    <citation type="submission" date="2015-01" db="EMBL/GenBank/DDBJ databases">
        <title>Evolutionary Origins and Diversification of the Mycorrhizal Mutualists.</title>
        <authorList>
            <consortium name="DOE Joint Genome Institute"/>
            <consortium name="Mycorrhizal Genomics Consortium"/>
            <person name="Kohler A."/>
            <person name="Kuo A."/>
            <person name="Nagy L.G."/>
            <person name="Floudas D."/>
            <person name="Copeland A."/>
            <person name="Barry K.W."/>
            <person name="Cichocki N."/>
            <person name="Veneault-Fourrey C."/>
            <person name="LaButti K."/>
            <person name="Lindquist E.A."/>
            <person name="Lipzen A."/>
            <person name="Lundell T."/>
            <person name="Morin E."/>
            <person name="Murat C."/>
            <person name="Riley R."/>
            <person name="Ohm R."/>
            <person name="Sun H."/>
            <person name="Tunlid A."/>
            <person name="Henrissat B."/>
            <person name="Grigoriev I.V."/>
            <person name="Hibbett D.S."/>
            <person name="Martin F."/>
        </authorList>
    </citation>
    <scope>NUCLEOTIDE SEQUENCE [LARGE SCALE GENOMIC DNA]</scope>
    <source>
        <strain evidence="2">Foug A</strain>
    </source>
</reference>
<dbReference type="Proteomes" id="UP000053989">
    <property type="component" value="Unassembled WGS sequence"/>
</dbReference>
<dbReference type="AlphaFoldDB" id="A0A0C3EIW0"/>
<gene>
    <name evidence="1" type="ORF">SCLCIDRAFT_1209996</name>
</gene>
<name>A0A0C3EIW0_9AGAM</name>
<keyword evidence="2" id="KW-1185">Reference proteome</keyword>
<protein>
    <submittedName>
        <fullName evidence="1">Uncharacterized protein</fullName>
    </submittedName>
</protein>
<reference evidence="1 2" key="1">
    <citation type="submission" date="2014-04" db="EMBL/GenBank/DDBJ databases">
        <authorList>
            <consortium name="DOE Joint Genome Institute"/>
            <person name="Kuo A."/>
            <person name="Kohler A."/>
            <person name="Nagy L.G."/>
            <person name="Floudas D."/>
            <person name="Copeland A."/>
            <person name="Barry K.W."/>
            <person name="Cichocki N."/>
            <person name="Veneault-Fourrey C."/>
            <person name="LaButti K."/>
            <person name="Lindquist E.A."/>
            <person name="Lipzen A."/>
            <person name="Lundell T."/>
            <person name="Morin E."/>
            <person name="Murat C."/>
            <person name="Sun H."/>
            <person name="Tunlid A."/>
            <person name="Henrissat B."/>
            <person name="Grigoriev I.V."/>
            <person name="Hibbett D.S."/>
            <person name="Martin F."/>
            <person name="Nordberg H.P."/>
            <person name="Cantor M.N."/>
            <person name="Hua S.X."/>
        </authorList>
    </citation>
    <scope>NUCLEOTIDE SEQUENCE [LARGE SCALE GENOMIC DNA]</scope>
    <source>
        <strain evidence="1 2">Foug A</strain>
    </source>
</reference>
<evidence type="ECO:0000313" key="2">
    <source>
        <dbReference type="Proteomes" id="UP000053989"/>
    </source>
</evidence>